<feature type="compositionally biased region" description="Pro residues" evidence="1">
    <location>
        <begin position="130"/>
        <end position="141"/>
    </location>
</feature>
<accession>A0AAN6MSR2</accession>
<evidence type="ECO:0000313" key="3">
    <source>
        <dbReference type="Proteomes" id="UP001303889"/>
    </source>
</evidence>
<reference evidence="2" key="1">
    <citation type="journal article" date="2023" name="Mol. Phylogenet. Evol.">
        <title>Genome-scale phylogeny and comparative genomics of the fungal order Sordariales.</title>
        <authorList>
            <person name="Hensen N."/>
            <person name="Bonometti L."/>
            <person name="Westerberg I."/>
            <person name="Brannstrom I.O."/>
            <person name="Guillou S."/>
            <person name="Cros-Aarteil S."/>
            <person name="Calhoun S."/>
            <person name="Haridas S."/>
            <person name="Kuo A."/>
            <person name="Mondo S."/>
            <person name="Pangilinan J."/>
            <person name="Riley R."/>
            <person name="LaButti K."/>
            <person name="Andreopoulos B."/>
            <person name="Lipzen A."/>
            <person name="Chen C."/>
            <person name="Yan M."/>
            <person name="Daum C."/>
            <person name="Ng V."/>
            <person name="Clum A."/>
            <person name="Steindorff A."/>
            <person name="Ohm R.A."/>
            <person name="Martin F."/>
            <person name="Silar P."/>
            <person name="Natvig D.O."/>
            <person name="Lalanne C."/>
            <person name="Gautier V."/>
            <person name="Ament-Velasquez S.L."/>
            <person name="Kruys A."/>
            <person name="Hutchinson M.I."/>
            <person name="Powell A.J."/>
            <person name="Barry K."/>
            <person name="Miller A.N."/>
            <person name="Grigoriev I.V."/>
            <person name="Debuchy R."/>
            <person name="Gladieux P."/>
            <person name="Hiltunen Thoren M."/>
            <person name="Johannesson H."/>
        </authorList>
    </citation>
    <scope>NUCLEOTIDE SEQUENCE</scope>
    <source>
        <strain evidence="2">CBS 103.79</strain>
    </source>
</reference>
<feature type="compositionally biased region" description="Basic and acidic residues" evidence="1">
    <location>
        <begin position="65"/>
        <end position="74"/>
    </location>
</feature>
<feature type="compositionally biased region" description="Basic residues" evidence="1">
    <location>
        <begin position="1"/>
        <end position="19"/>
    </location>
</feature>
<feature type="compositionally biased region" description="Basic and acidic residues" evidence="1">
    <location>
        <begin position="538"/>
        <end position="549"/>
    </location>
</feature>
<organism evidence="2 3">
    <name type="scientific">Staphylotrichum tortipilum</name>
    <dbReference type="NCBI Taxonomy" id="2831512"/>
    <lineage>
        <taxon>Eukaryota</taxon>
        <taxon>Fungi</taxon>
        <taxon>Dikarya</taxon>
        <taxon>Ascomycota</taxon>
        <taxon>Pezizomycotina</taxon>
        <taxon>Sordariomycetes</taxon>
        <taxon>Sordariomycetidae</taxon>
        <taxon>Sordariales</taxon>
        <taxon>Chaetomiaceae</taxon>
        <taxon>Staphylotrichum</taxon>
    </lineage>
</organism>
<protein>
    <submittedName>
        <fullName evidence="2">Uncharacterized protein</fullName>
    </submittedName>
</protein>
<keyword evidence="3" id="KW-1185">Reference proteome</keyword>
<feature type="region of interest" description="Disordered" evidence="1">
    <location>
        <begin position="610"/>
        <end position="689"/>
    </location>
</feature>
<feature type="compositionally biased region" description="Polar residues" evidence="1">
    <location>
        <begin position="85"/>
        <end position="94"/>
    </location>
</feature>
<comment type="caution">
    <text evidence="2">The sequence shown here is derived from an EMBL/GenBank/DDBJ whole genome shotgun (WGS) entry which is preliminary data.</text>
</comment>
<name>A0AAN6MSR2_9PEZI</name>
<feature type="region of interest" description="Disordered" evidence="1">
    <location>
        <begin position="753"/>
        <end position="775"/>
    </location>
</feature>
<feature type="compositionally biased region" description="Polar residues" evidence="1">
    <location>
        <begin position="224"/>
        <end position="234"/>
    </location>
</feature>
<feature type="region of interest" description="Disordered" evidence="1">
    <location>
        <begin position="505"/>
        <end position="595"/>
    </location>
</feature>
<feature type="compositionally biased region" description="Polar residues" evidence="1">
    <location>
        <begin position="555"/>
        <end position="578"/>
    </location>
</feature>
<feature type="compositionally biased region" description="Basic and acidic residues" evidence="1">
    <location>
        <begin position="196"/>
        <end position="206"/>
    </location>
</feature>
<feature type="region of interest" description="Disordered" evidence="1">
    <location>
        <begin position="795"/>
        <end position="859"/>
    </location>
</feature>
<dbReference type="EMBL" id="MU855348">
    <property type="protein sequence ID" value="KAK3905728.1"/>
    <property type="molecule type" value="Genomic_DNA"/>
</dbReference>
<feature type="compositionally biased region" description="Acidic residues" evidence="1">
    <location>
        <begin position="798"/>
        <end position="812"/>
    </location>
</feature>
<evidence type="ECO:0000256" key="1">
    <source>
        <dbReference type="SAM" id="MobiDB-lite"/>
    </source>
</evidence>
<feature type="region of interest" description="Disordered" evidence="1">
    <location>
        <begin position="1"/>
        <end position="148"/>
    </location>
</feature>
<dbReference type="Proteomes" id="UP001303889">
    <property type="component" value="Unassembled WGS sequence"/>
</dbReference>
<gene>
    <name evidence="2" type="ORF">C8A05DRAFT_41360</name>
</gene>
<dbReference type="AlphaFoldDB" id="A0AAN6MSR2"/>
<reference evidence="2" key="2">
    <citation type="submission" date="2023-05" db="EMBL/GenBank/DDBJ databases">
        <authorList>
            <consortium name="Lawrence Berkeley National Laboratory"/>
            <person name="Steindorff A."/>
            <person name="Hensen N."/>
            <person name="Bonometti L."/>
            <person name="Westerberg I."/>
            <person name="Brannstrom I.O."/>
            <person name="Guillou S."/>
            <person name="Cros-Aarteil S."/>
            <person name="Calhoun S."/>
            <person name="Haridas S."/>
            <person name="Kuo A."/>
            <person name="Mondo S."/>
            <person name="Pangilinan J."/>
            <person name="Riley R."/>
            <person name="Labutti K."/>
            <person name="Andreopoulos B."/>
            <person name="Lipzen A."/>
            <person name="Chen C."/>
            <person name="Yanf M."/>
            <person name="Daum C."/>
            <person name="Ng V."/>
            <person name="Clum A."/>
            <person name="Ohm R."/>
            <person name="Martin F."/>
            <person name="Silar P."/>
            <person name="Natvig D."/>
            <person name="Lalanne C."/>
            <person name="Gautier V."/>
            <person name="Ament-Velasquez S.L."/>
            <person name="Kruys A."/>
            <person name="Hutchinson M.I."/>
            <person name="Powell A.J."/>
            <person name="Barry K."/>
            <person name="Miller A.N."/>
            <person name="Grigoriev I.V."/>
            <person name="Debuchy R."/>
            <person name="Gladieux P."/>
            <person name="Thoren M.H."/>
            <person name="Johannesson H."/>
        </authorList>
    </citation>
    <scope>NUCLEOTIDE SEQUENCE</scope>
    <source>
        <strain evidence="2">CBS 103.79</strain>
    </source>
</reference>
<sequence>MLRRRSHKKSRSGLTRRRSASSVHGVEAYTRAQHRTMTGVLSLFPATPESSPRHPRTQWSAPGKSGEEGAELRHRQSVRFVGSCSALSRNQQEQAGRGLGGRQPDEAGTQGEQGKDGLRSPTDPDAQQRPSPPRRAPPPVPLQKIATSYLDALAAEDEYYTPEDDVASAPSSFRRLHRSKSMFTEPQGTSTSRRFFRSDPHDRKSTQETPALRAPKSMSFLTGRKSQSRSSTSRDGGAHDPRSPALPNLPEDGPPASTKGTPREPGYMSSALFASLTRQTDLRLRKSLRSSSPAPESEKPNPVPHKLPDEPSTLRLKARHASRSLRVKLKNLFTAPKPEDATPSLPCQHIESRKTHATPFQGSSIDEPPVPESRGVVSRSLAKIPYLEPAPHGLVRSSKASLESLASEADRNISNGSSLTSWAHSGPSTLSSQEQEKWREWEKQRLSIIGENGAHAPSTSIRRRRALGSGLFQPPERTAEVPVTRPVVDSQRIYSALVKRMRGTEHGLAEGGSESRESDCVVPANEEAGRRSLSRTPDTIRRVIPERKYSRLSGYATTPTRASTRADLSQNRYSWDSQPPSPPLPGPTPRAQGYQSTLDEDFTDARLVSDATDVSSHHTEADWRSSVTDSPGRHLFRTTSPYRRALGKSMQEEQDAWAQYASHDSDTETQVHHNLGSGRSADPDSDSAKNLEYSESIYSSDEGGFGSRYGERGANRITASDTPAMYRAVDYRDPSTASSIDWKTWLSANIAKFEPSPSPSKPSEPPFAHPRTFPNSQFASASLRGHVREQAQIHGDCDTDDNEEDDNDDGDVFETPRRVRNYPSATAPLGRVEPNVLKPSPLRRSVNQQRASPPASPKIAPSVMMAAAGAAAGNVLLVENERSPTRAAPPPPPPPECGVKSGVVGGGAEAVWAGAGWW</sequence>
<feature type="compositionally biased region" description="Basic and acidic residues" evidence="1">
    <location>
        <begin position="505"/>
        <end position="519"/>
    </location>
</feature>
<feature type="compositionally biased region" description="Polar residues" evidence="1">
    <location>
        <begin position="181"/>
        <end position="193"/>
    </location>
</feature>
<proteinExistence type="predicted"/>
<feature type="compositionally biased region" description="Pro residues" evidence="1">
    <location>
        <begin position="756"/>
        <end position="768"/>
    </location>
</feature>
<feature type="region of interest" description="Disordered" evidence="1">
    <location>
        <begin position="160"/>
        <end position="322"/>
    </location>
</feature>
<feature type="compositionally biased region" description="Pro residues" evidence="1">
    <location>
        <begin position="579"/>
        <end position="588"/>
    </location>
</feature>
<evidence type="ECO:0000313" key="2">
    <source>
        <dbReference type="EMBL" id="KAK3905728.1"/>
    </source>
</evidence>